<evidence type="ECO:0000256" key="2">
    <source>
        <dbReference type="ARBA" id="ARBA00006727"/>
    </source>
</evidence>
<evidence type="ECO:0000313" key="6">
    <source>
        <dbReference type="Proteomes" id="UP000799772"/>
    </source>
</evidence>
<dbReference type="GO" id="GO:0022857">
    <property type="term" value="F:transmembrane transporter activity"/>
    <property type="evidence" value="ECO:0007669"/>
    <property type="project" value="InterPro"/>
</dbReference>
<dbReference type="InterPro" id="IPR020846">
    <property type="entry name" value="MFS_dom"/>
</dbReference>
<feature type="transmembrane region" description="Helical" evidence="3">
    <location>
        <begin position="177"/>
        <end position="197"/>
    </location>
</feature>
<accession>A0A9P4IDR3</accession>
<feature type="transmembrane region" description="Helical" evidence="3">
    <location>
        <begin position="12"/>
        <end position="28"/>
    </location>
</feature>
<evidence type="ECO:0000256" key="3">
    <source>
        <dbReference type="SAM" id="Phobius"/>
    </source>
</evidence>
<feature type="transmembrane region" description="Helical" evidence="3">
    <location>
        <begin position="119"/>
        <end position="139"/>
    </location>
</feature>
<dbReference type="InterPro" id="IPR036259">
    <property type="entry name" value="MFS_trans_sf"/>
</dbReference>
<keyword evidence="3" id="KW-0812">Transmembrane</keyword>
<comment type="similarity">
    <text evidence="2">Belongs to the major facilitator superfamily. Monocarboxylate porter (TC 2.A.1.13) family.</text>
</comment>
<dbReference type="PANTHER" id="PTHR11360:SF234">
    <property type="entry name" value="MFS-TYPE TRANSPORTER DBAD-RELATED"/>
    <property type="match status" value="1"/>
</dbReference>
<dbReference type="Pfam" id="PF07690">
    <property type="entry name" value="MFS_1"/>
    <property type="match status" value="1"/>
</dbReference>
<dbReference type="PANTHER" id="PTHR11360">
    <property type="entry name" value="MONOCARBOXYLATE TRANSPORTER"/>
    <property type="match status" value="1"/>
</dbReference>
<protein>
    <submittedName>
        <fullName evidence="5">MFS general substrate transporter</fullName>
    </submittedName>
</protein>
<dbReference type="Proteomes" id="UP000799772">
    <property type="component" value="Unassembled WGS sequence"/>
</dbReference>
<feature type="non-terminal residue" evidence="5">
    <location>
        <position position="1"/>
    </location>
</feature>
<reference evidence="5" key="1">
    <citation type="journal article" date="2020" name="Stud. Mycol.">
        <title>101 Dothideomycetes genomes: a test case for predicting lifestyles and emergence of pathogens.</title>
        <authorList>
            <person name="Haridas S."/>
            <person name="Albert R."/>
            <person name="Binder M."/>
            <person name="Bloem J."/>
            <person name="Labutti K."/>
            <person name="Salamov A."/>
            <person name="Andreopoulos B."/>
            <person name="Baker S."/>
            <person name="Barry K."/>
            <person name="Bills G."/>
            <person name="Bluhm B."/>
            <person name="Cannon C."/>
            <person name="Castanera R."/>
            <person name="Culley D."/>
            <person name="Daum C."/>
            <person name="Ezra D."/>
            <person name="Gonzalez J."/>
            <person name="Henrissat B."/>
            <person name="Kuo A."/>
            <person name="Liang C."/>
            <person name="Lipzen A."/>
            <person name="Lutzoni F."/>
            <person name="Magnuson J."/>
            <person name="Mondo S."/>
            <person name="Nolan M."/>
            <person name="Ohm R."/>
            <person name="Pangilinan J."/>
            <person name="Park H.-J."/>
            <person name="Ramirez L."/>
            <person name="Alfaro M."/>
            <person name="Sun H."/>
            <person name="Tritt A."/>
            <person name="Yoshinaga Y."/>
            <person name="Zwiers L.-H."/>
            <person name="Turgeon B."/>
            <person name="Goodwin S."/>
            <person name="Spatafora J."/>
            <person name="Crous P."/>
            <person name="Grigoriev I."/>
        </authorList>
    </citation>
    <scope>NUCLEOTIDE SEQUENCE</scope>
    <source>
        <strain evidence="5">CBS 133067</strain>
    </source>
</reference>
<feature type="non-terminal residue" evidence="5">
    <location>
        <position position="434"/>
    </location>
</feature>
<keyword evidence="3" id="KW-0472">Membrane</keyword>
<feature type="transmembrane region" description="Helical" evidence="3">
    <location>
        <begin position="48"/>
        <end position="69"/>
    </location>
</feature>
<dbReference type="AlphaFoldDB" id="A0A9P4IDR3"/>
<feature type="transmembrane region" description="Helical" evidence="3">
    <location>
        <begin position="146"/>
        <end position="165"/>
    </location>
</feature>
<dbReference type="InterPro" id="IPR011701">
    <property type="entry name" value="MFS"/>
</dbReference>
<feature type="transmembrane region" description="Helical" evidence="3">
    <location>
        <begin position="347"/>
        <end position="372"/>
    </location>
</feature>
<proteinExistence type="inferred from homology"/>
<dbReference type="PROSITE" id="PS50850">
    <property type="entry name" value="MFS"/>
    <property type="match status" value="1"/>
</dbReference>
<feature type="transmembrane region" description="Helical" evidence="3">
    <location>
        <begin position="384"/>
        <end position="410"/>
    </location>
</feature>
<feature type="transmembrane region" description="Helical" evidence="3">
    <location>
        <begin position="230"/>
        <end position="249"/>
    </location>
</feature>
<name>A0A9P4IDR3_9PEZI</name>
<dbReference type="Gene3D" id="1.20.1250.20">
    <property type="entry name" value="MFS general substrate transporter like domains"/>
    <property type="match status" value="1"/>
</dbReference>
<dbReference type="EMBL" id="ML978125">
    <property type="protein sequence ID" value="KAF2099966.1"/>
    <property type="molecule type" value="Genomic_DNA"/>
</dbReference>
<evidence type="ECO:0000313" key="5">
    <source>
        <dbReference type="EMBL" id="KAF2099966.1"/>
    </source>
</evidence>
<keyword evidence="3" id="KW-1133">Transmembrane helix</keyword>
<dbReference type="SUPFAM" id="SSF103473">
    <property type="entry name" value="MFS general substrate transporter"/>
    <property type="match status" value="1"/>
</dbReference>
<organism evidence="5 6">
    <name type="scientific">Rhizodiscina lignyota</name>
    <dbReference type="NCBI Taxonomy" id="1504668"/>
    <lineage>
        <taxon>Eukaryota</taxon>
        <taxon>Fungi</taxon>
        <taxon>Dikarya</taxon>
        <taxon>Ascomycota</taxon>
        <taxon>Pezizomycotina</taxon>
        <taxon>Dothideomycetes</taxon>
        <taxon>Pleosporomycetidae</taxon>
        <taxon>Aulographales</taxon>
        <taxon>Rhizodiscinaceae</taxon>
        <taxon>Rhizodiscina</taxon>
    </lineage>
</organism>
<dbReference type="GO" id="GO:0016020">
    <property type="term" value="C:membrane"/>
    <property type="evidence" value="ECO:0007669"/>
    <property type="project" value="UniProtKB-SubCell"/>
</dbReference>
<feature type="transmembrane region" description="Helical" evidence="3">
    <location>
        <begin position="81"/>
        <end position="99"/>
    </location>
</feature>
<sequence>EPDWPKGWRPYLALFACFFLMFNSWGFVNGYGTFGSYYYQHLLRGTNILLINLIGSSQCFFILAPSVAMGRLLDAGYQRPLLVAGTILTSLGMTLTGVVNHGTDAGGGSYGLTYLMQGFLMPLGMACFFVASSQIAATWFAKKKSIVVGIVACGASIAGLVYPVMMKFLLAAIGFKKMTACIGALSFLLCAFAVVFAQPPAKWFEEKKTKPEKWLEVETFFDPSAFKNAAFRWCVASVTLMFFGFYAVFFNLEEWAAVEGYGKKDAVPGVIDEVTTPSHQEIDRGSDDAIRTFYLLSIMNACSTIGRIGSAIASERFGAPAIHALVTFVSALLVLCFQTTLSSVGGAVAFVVLFGAFSGAVIGLPPACVFFVLEHDEKADKRKLGQWTGMMYTIAAPFALTGPIIAGAIIQYTGGYLGAHLWSGTCLFLSAFCM</sequence>
<evidence type="ECO:0000256" key="1">
    <source>
        <dbReference type="ARBA" id="ARBA00004141"/>
    </source>
</evidence>
<dbReference type="InterPro" id="IPR050327">
    <property type="entry name" value="Proton-linked_MCT"/>
</dbReference>
<feature type="transmembrane region" description="Helical" evidence="3">
    <location>
        <begin position="321"/>
        <end position="341"/>
    </location>
</feature>
<comment type="subcellular location">
    <subcellularLocation>
        <location evidence="1">Membrane</location>
        <topology evidence="1">Multi-pass membrane protein</topology>
    </subcellularLocation>
</comment>
<keyword evidence="6" id="KW-1185">Reference proteome</keyword>
<dbReference type="OrthoDB" id="6509908at2759"/>
<gene>
    <name evidence="5" type="ORF">NA57DRAFT_22658</name>
</gene>
<feature type="domain" description="Major facilitator superfamily (MFS) profile" evidence="4">
    <location>
        <begin position="240"/>
        <end position="434"/>
    </location>
</feature>
<comment type="caution">
    <text evidence="5">The sequence shown here is derived from an EMBL/GenBank/DDBJ whole genome shotgun (WGS) entry which is preliminary data.</text>
</comment>
<evidence type="ECO:0000259" key="4">
    <source>
        <dbReference type="PROSITE" id="PS50850"/>
    </source>
</evidence>